<sequence length="50" mass="5571">MYGGRTVEEDKLLERSVVGGTTVKMRVEVDLWCGEDWLAAQLGDGAIMRE</sequence>
<keyword evidence="2" id="KW-1185">Reference proteome</keyword>
<evidence type="ECO:0000313" key="1">
    <source>
        <dbReference type="EMBL" id="MCH80797.1"/>
    </source>
</evidence>
<organism evidence="1 2">
    <name type="scientific">Trifolium medium</name>
    <dbReference type="NCBI Taxonomy" id="97028"/>
    <lineage>
        <taxon>Eukaryota</taxon>
        <taxon>Viridiplantae</taxon>
        <taxon>Streptophyta</taxon>
        <taxon>Embryophyta</taxon>
        <taxon>Tracheophyta</taxon>
        <taxon>Spermatophyta</taxon>
        <taxon>Magnoliopsida</taxon>
        <taxon>eudicotyledons</taxon>
        <taxon>Gunneridae</taxon>
        <taxon>Pentapetalae</taxon>
        <taxon>rosids</taxon>
        <taxon>fabids</taxon>
        <taxon>Fabales</taxon>
        <taxon>Fabaceae</taxon>
        <taxon>Papilionoideae</taxon>
        <taxon>50 kb inversion clade</taxon>
        <taxon>NPAAA clade</taxon>
        <taxon>Hologalegina</taxon>
        <taxon>IRL clade</taxon>
        <taxon>Trifolieae</taxon>
        <taxon>Trifolium</taxon>
    </lineage>
</organism>
<dbReference type="EMBL" id="LXQA010001502">
    <property type="protein sequence ID" value="MCH80797.1"/>
    <property type="molecule type" value="Genomic_DNA"/>
</dbReference>
<proteinExistence type="predicted"/>
<comment type="caution">
    <text evidence="1">The sequence shown here is derived from an EMBL/GenBank/DDBJ whole genome shotgun (WGS) entry which is preliminary data.</text>
</comment>
<protein>
    <submittedName>
        <fullName evidence="1">Uncharacterized protein</fullName>
    </submittedName>
</protein>
<dbReference type="Proteomes" id="UP000265520">
    <property type="component" value="Unassembled WGS sequence"/>
</dbReference>
<reference evidence="1 2" key="1">
    <citation type="journal article" date="2018" name="Front. Plant Sci.">
        <title>Red Clover (Trifolium pratense) and Zigzag Clover (T. medium) - A Picture of Genomic Similarities and Differences.</title>
        <authorList>
            <person name="Dluhosova J."/>
            <person name="Istvanek J."/>
            <person name="Nedelnik J."/>
            <person name="Repkova J."/>
        </authorList>
    </citation>
    <scope>NUCLEOTIDE SEQUENCE [LARGE SCALE GENOMIC DNA]</scope>
    <source>
        <strain evidence="2">cv. 10/8</strain>
        <tissue evidence="1">Leaf</tissue>
    </source>
</reference>
<gene>
    <name evidence="1" type="ORF">A2U01_0001571</name>
</gene>
<accession>A0A392M0F6</accession>
<name>A0A392M0F6_9FABA</name>
<dbReference type="AlphaFoldDB" id="A0A392M0F6"/>
<evidence type="ECO:0000313" key="2">
    <source>
        <dbReference type="Proteomes" id="UP000265520"/>
    </source>
</evidence>